<dbReference type="Proteomes" id="UP000017127">
    <property type="component" value="Unassembled WGS sequence"/>
</dbReference>
<dbReference type="EMBL" id="AUZM01000017">
    <property type="protein sequence ID" value="ERT07856.1"/>
    <property type="molecule type" value="Genomic_DNA"/>
</dbReference>
<proteinExistence type="predicted"/>
<keyword evidence="2" id="KW-1185">Reference proteome</keyword>
<accession>U7QN62</accession>
<name>U7QN62_9CYAN</name>
<gene>
    <name evidence="1" type="ORF">M595_2212</name>
</gene>
<reference evidence="1 2" key="1">
    <citation type="journal article" date="2013" name="Front. Microbiol.">
        <title>Comparative genomic analyses of the cyanobacterium, Lyngbya aestuarii BL J, a powerful hydrogen producer.</title>
        <authorList>
            <person name="Kothari A."/>
            <person name="Vaughn M."/>
            <person name="Garcia-Pichel F."/>
        </authorList>
    </citation>
    <scope>NUCLEOTIDE SEQUENCE [LARGE SCALE GENOMIC DNA]</scope>
    <source>
        <strain evidence="1 2">BL J</strain>
    </source>
</reference>
<dbReference type="AlphaFoldDB" id="U7QN62"/>
<sequence>MNPLDFLFFQEINTEQQWLKVGKPQRTAIGFRDFYYL</sequence>
<protein>
    <submittedName>
        <fullName evidence="1">Uncharacterized protein</fullName>
    </submittedName>
</protein>
<comment type="caution">
    <text evidence="1">The sequence shown here is derived from an EMBL/GenBank/DDBJ whole genome shotgun (WGS) entry which is preliminary data.</text>
</comment>
<evidence type="ECO:0000313" key="1">
    <source>
        <dbReference type="EMBL" id="ERT07856.1"/>
    </source>
</evidence>
<organism evidence="1 2">
    <name type="scientific">Lyngbya aestuarii BL J</name>
    <dbReference type="NCBI Taxonomy" id="1348334"/>
    <lineage>
        <taxon>Bacteria</taxon>
        <taxon>Bacillati</taxon>
        <taxon>Cyanobacteriota</taxon>
        <taxon>Cyanophyceae</taxon>
        <taxon>Oscillatoriophycideae</taxon>
        <taxon>Oscillatoriales</taxon>
        <taxon>Microcoleaceae</taxon>
        <taxon>Lyngbya</taxon>
    </lineage>
</organism>
<evidence type="ECO:0000313" key="2">
    <source>
        <dbReference type="Proteomes" id="UP000017127"/>
    </source>
</evidence>